<sequence>MGQTTYTETVTECDRCPAKVVREGEGVKTLPDDWQRLVLYWADSSFNKAATLCPACLLAHDDFMADKGDVLSLSKEA</sequence>
<reference evidence="1" key="1">
    <citation type="journal article" date="2015" name="Nature">
        <title>Complex archaea that bridge the gap between prokaryotes and eukaryotes.</title>
        <authorList>
            <person name="Spang A."/>
            <person name="Saw J.H."/>
            <person name="Jorgensen S.L."/>
            <person name="Zaremba-Niedzwiedzka K."/>
            <person name="Martijn J."/>
            <person name="Lind A.E."/>
            <person name="van Eijk R."/>
            <person name="Schleper C."/>
            <person name="Guy L."/>
            <person name="Ettema T.J."/>
        </authorList>
    </citation>
    <scope>NUCLEOTIDE SEQUENCE</scope>
</reference>
<accession>A0A0F9S4L0</accession>
<dbReference type="EMBL" id="LAZR01000580">
    <property type="protein sequence ID" value="KKN63760.1"/>
    <property type="molecule type" value="Genomic_DNA"/>
</dbReference>
<gene>
    <name evidence="1" type="ORF">LCGC14_0498640</name>
</gene>
<comment type="caution">
    <text evidence="1">The sequence shown here is derived from an EMBL/GenBank/DDBJ whole genome shotgun (WGS) entry which is preliminary data.</text>
</comment>
<protein>
    <submittedName>
        <fullName evidence="1">Uncharacterized protein</fullName>
    </submittedName>
</protein>
<evidence type="ECO:0000313" key="1">
    <source>
        <dbReference type="EMBL" id="KKN63760.1"/>
    </source>
</evidence>
<dbReference type="AlphaFoldDB" id="A0A0F9S4L0"/>
<proteinExistence type="predicted"/>
<organism evidence="1">
    <name type="scientific">marine sediment metagenome</name>
    <dbReference type="NCBI Taxonomy" id="412755"/>
    <lineage>
        <taxon>unclassified sequences</taxon>
        <taxon>metagenomes</taxon>
        <taxon>ecological metagenomes</taxon>
    </lineage>
</organism>
<name>A0A0F9S4L0_9ZZZZ</name>